<sequence length="96" mass="10727">MAYSKTSRSIRLEPSNILTAYCRTPQGAWLHSTIHLSTLLGNFDGEFRWGGTDFEQNARNIRLEGKKTLKADLMKHDGTWNAAEINLDEGVTNMGG</sequence>
<dbReference type="InterPro" id="IPR011058">
    <property type="entry name" value="Cyanovirin-N"/>
</dbReference>
<evidence type="ECO:0000313" key="2">
    <source>
        <dbReference type="EMBL" id="RPA76415.1"/>
    </source>
</evidence>
<feature type="non-terminal residue" evidence="2">
    <location>
        <position position="96"/>
    </location>
</feature>
<evidence type="ECO:0000259" key="1">
    <source>
        <dbReference type="SMART" id="SM01111"/>
    </source>
</evidence>
<dbReference type="InterPro" id="IPR036673">
    <property type="entry name" value="Cyanovirin-N_sf"/>
</dbReference>
<gene>
    <name evidence="2" type="ORF">BJ508DRAFT_184745</name>
</gene>
<name>A0A3N4HRF0_ASCIM</name>
<dbReference type="Gene3D" id="2.30.60.10">
    <property type="entry name" value="Cyanovirin-N"/>
    <property type="match status" value="1"/>
</dbReference>
<dbReference type="PANTHER" id="PTHR42076:SF1">
    <property type="entry name" value="CYANOVIRIN-N DOMAIN-CONTAINING PROTEIN"/>
    <property type="match status" value="1"/>
</dbReference>
<dbReference type="AlphaFoldDB" id="A0A3N4HRF0"/>
<dbReference type="SMART" id="SM01111">
    <property type="entry name" value="CVNH"/>
    <property type="match status" value="1"/>
</dbReference>
<dbReference type="EMBL" id="ML119745">
    <property type="protein sequence ID" value="RPA76415.1"/>
    <property type="molecule type" value="Genomic_DNA"/>
</dbReference>
<accession>A0A3N4HRF0</accession>
<evidence type="ECO:0000313" key="3">
    <source>
        <dbReference type="Proteomes" id="UP000275078"/>
    </source>
</evidence>
<protein>
    <submittedName>
        <fullName evidence="2">Cyanovirin-N</fullName>
    </submittedName>
</protein>
<proteinExistence type="predicted"/>
<dbReference type="Pfam" id="PF08881">
    <property type="entry name" value="CVNH"/>
    <property type="match status" value="1"/>
</dbReference>
<organism evidence="2 3">
    <name type="scientific">Ascobolus immersus RN42</name>
    <dbReference type="NCBI Taxonomy" id="1160509"/>
    <lineage>
        <taxon>Eukaryota</taxon>
        <taxon>Fungi</taxon>
        <taxon>Dikarya</taxon>
        <taxon>Ascomycota</taxon>
        <taxon>Pezizomycotina</taxon>
        <taxon>Pezizomycetes</taxon>
        <taxon>Pezizales</taxon>
        <taxon>Ascobolaceae</taxon>
        <taxon>Ascobolus</taxon>
    </lineage>
</organism>
<dbReference type="STRING" id="1160509.A0A3N4HRF0"/>
<dbReference type="Proteomes" id="UP000275078">
    <property type="component" value="Unassembled WGS sequence"/>
</dbReference>
<dbReference type="SUPFAM" id="SSF51322">
    <property type="entry name" value="Cyanovirin-N"/>
    <property type="match status" value="1"/>
</dbReference>
<dbReference type="PANTHER" id="PTHR42076">
    <property type="entry name" value="CYANOVIRIN-N HOMOLOG"/>
    <property type="match status" value="1"/>
</dbReference>
<reference evidence="2 3" key="1">
    <citation type="journal article" date="2018" name="Nat. Ecol. Evol.">
        <title>Pezizomycetes genomes reveal the molecular basis of ectomycorrhizal truffle lifestyle.</title>
        <authorList>
            <person name="Murat C."/>
            <person name="Payen T."/>
            <person name="Noel B."/>
            <person name="Kuo A."/>
            <person name="Morin E."/>
            <person name="Chen J."/>
            <person name="Kohler A."/>
            <person name="Krizsan K."/>
            <person name="Balestrini R."/>
            <person name="Da Silva C."/>
            <person name="Montanini B."/>
            <person name="Hainaut M."/>
            <person name="Levati E."/>
            <person name="Barry K.W."/>
            <person name="Belfiori B."/>
            <person name="Cichocki N."/>
            <person name="Clum A."/>
            <person name="Dockter R.B."/>
            <person name="Fauchery L."/>
            <person name="Guy J."/>
            <person name="Iotti M."/>
            <person name="Le Tacon F."/>
            <person name="Lindquist E.A."/>
            <person name="Lipzen A."/>
            <person name="Malagnac F."/>
            <person name="Mello A."/>
            <person name="Molinier V."/>
            <person name="Miyauchi S."/>
            <person name="Poulain J."/>
            <person name="Riccioni C."/>
            <person name="Rubini A."/>
            <person name="Sitrit Y."/>
            <person name="Splivallo R."/>
            <person name="Traeger S."/>
            <person name="Wang M."/>
            <person name="Zifcakova L."/>
            <person name="Wipf D."/>
            <person name="Zambonelli A."/>
            <person name="Paolocci F."/>
            <person name="Nowrousian M."/>
            <person name="Ottonello S."/>
            <person name="Baldrian P."/>
            <person name="Spatafora J.W."/>
            <person name="Henrissat B."/>
            <person name="Nagy L.G."/>
            <person name="Aury J.M."/>
            <person name="Wincker P."/>
            <person name="Grigoriev I.V."/>
            <person name="Bonfante P."/>
            <person name="Martin F.M."/>
        </authorList>
    </citation>
    <scope>NUCLEOTIDE SEQUENCE [LARGE SCALE GENOMIC DNA]</scope>
    <source>
        <strain evidence="2 3">RN42</strain>
    </source>
</reference>
<dbReference type="OrthoDB" id="2441380at2759"/>
<feature type="domain" description="Cyanovirin-N" evidence="1">
    <location>
        <begin position="2"/>
        <end position="96"/>
    </location>
</feature>
<keyword evidence="3" id="KW-1185">Reference proteome</keyword>